<organism evidence="2 3">
    <name type="scientific">Legionella israelensis</name>
    <dbReference type="NCBI Taxonomy" id="454"/>
    <lineage>
        <taxon>Bacteria</taxon>
        <taxon>Pseudomonadati</taxon>
        <taxon>Pseudomonadota</taxon>
        <taxon>Gammaproteobacteria</taxon>
        <taxon>Legionellales</taxon>
        <taxon>Legionellaceae</taxon>
        <taxon>Legionella</taxon>
    </lineage>
</organism>
<feature type="region of interest" description="Disordered" evidence="1">
    <location>
        <begin position="472"/>
        <end position="504"/>
    </location>
</feature>
<reference evidence="2 3" key="1">
    <citation type="submission" date="2019-03" db="EMBL/GenBank/DDBJ databases">
        <title>Diverse conjugative elements silence natural transformation in Legionella species.</title>
        <authorList>
            <person name="Durieux I."/>
            <person name="Ginevra C."/>
            <person name="Attaiech L."/>
            <person name="Picq K."/>
            <person name="Juan P.A."/>
            <person name="Jarraud S."/>
            <person name="Charpentier X."/>
        </authorList>
    </citation>
    <scope>NUCLEOTIDE SEQUENCE [LARGE SCALE GENOMIC DNA]</scope>
    <source>
        <strain evidence="2 3">HL-0427-4011</strain>
    </source>
</reference>
<proteinExistence type="predicted"/>
<evidence type="ECO:0000313" key="3">
    <source>
        <dbReference type="Proteomes" id="UP000295517"/>
    </source>
</evidence>
<protein>
    <submittedName>
        <fullName evidence="2">Uncharacterized protein</fullName>
    </submittedName>
</protein>
<sequence>MNEQNVHYVWVGSPTKNDPLAVAGHDVAAPIKMAKQLQNQEKNDFTNPIKFWCWNQYVSYYQQQFDKKKVDVKVCSIEELLKQEMTGDFVAAAQFVQEHMNKLSFEDICNRVEFKDLFSLFLLLCQPGYFLDSNVFPAKGKSVYLPGEGTVITAKSGFQNSNDFFMMYSPSRGHPDMLAIFTEWQKNPGMGNLSAFYAKKIPYFPHFGFEEEKRGVKKVSYKSYFNHDIRGLFYWLDMSQRINVAEIFEENLAYGDINQQTSFPSSLRTLEACQLCYLDDPVSPEALLALPDANEAYIAASNYRLYYINKNNQTCVLIYQGCSTLFDIFPQFYNSDKIKSATSRDIERIIQALQKPIHPLPVKNATDYHPRYIVNVSNCTVLHHAVLINGIQQVKSLLKYQPQLELKARYQIQPTGEILELTAKELADYLKHDEIAALLASLTETKEKNSSLIKANRHVIWFASSKDNTTIDTQNKAAKASKEVDEPCSEKSHPIGSGPAKECDFIPRDKALSTQM</sequence>
<name>A0AAX1ECL4_9GAMM</name>
<gene>
    <name evidence="2" type="ORF">E3983_00045</name>
</gene>
<dbReference type="Proteomes" id="UP000295517">
    <property type="component" value="Chromosome"/>
</dbReference>
<evidence type="ECO:0000313" key="2">
    <source>
        <dbReference type="EMBL" id="QBR82888.1"/>
    </source>
</evidence>
<dbReference type="EMBL" id="CP038254">
    <property type="protein sequence ID" value="QBR82888.1"/>
    <property type="molecule type" value="Genomic_DNA"/>
</dbReference>
<accession>A0AAX1ECL4</accession>
<feature type="compositionally biased region" description="Basic and acidic residues" evidence="1">
    <location>
        <begin position="480"/>
        <end position="493"/>
    </location>
</feature>
<evidence type="ECO:0000256" key="1">
    <source>
        <dbReference type="SAM" id="MobiDB-lite"/>
    </source>
</evidence>
<dbReference type="AlphaFoldDB" id="A0AAX1ECL4"/>
<dbReference type="RefSeq" id="WP_135059406.1">
    <property type="nucleotide sequence ID" value="NZ_CP038254.1"/>
</dbReference>